<feature type="transmembrane region" description="Helical" evidence="1">
    <location>
        <begin position="155"/>
        <end position="172"/>
    </location>
</feature>
<gene>
    <name evidence="2" type="ORF">E1261_28405</name>
</gene>
<sequence>MKRLGVVSGAIGWFGGMVQFFLLMALVQFAWTTPYSWAGNNISDLGNVHCGDFDGRYVCSPLHTLMNVSFTTGGILIILGAILTHDAWPRTVVARLIRSLLVATGAGWMTAGLFPADVNENLHVLGGAFVIFAGGNLALLLTVFLRTGPLAKLRWWGFAFGLLGLAAMLLHFSGNGLGLGVGGMERVTAYGLPIWLGLAGFRLFLTDPVDHERPGLVRR</sequence>
<reference evidence="2 3" key="1">
    <citation type="submission" date="2019-03" db="EMBL/GenBank/DDBJ databases">
        <title>Draft genome sequences of novel Actinobacteria.</title>
        <authorList>
            <person name="Sahin N."/>
            <person name="Ay H."/>
            <person name="Saygin H."/>
        </authorList>
    </citation>
    <scope>NUCLEOTIDE SEQUENCE [LARGE SCALE GENOMIC DNA]</scope>
    <source>
        <strain evidence="2 3">JCM 30547</strain>
    </source>
</reference>
<comment type="caution">
    <text evidence="2">The sequence shown here is derived from an EMBL/GenBank/DDBJ whole genome shotgun (WGS) entry which is preliminary data.</text>
</comment>
<accession>A0A4R4PMN6</accession>
<protein>
    <submittedName>
        <fullName evidence="2">DUF998 domain-containing protein</fullName>
    </submittedName>
</protein>
<evidence type="ECO:0000313" key="3">
    <source>
        <dbReference type="Proteomes" id="UP000295075"/>
    </source>
</evidence>
<dbReference type="OrthoDB" id="5191116at2"/>
<dbReference type="AlphaFoldDB" id="A0A4R4PMN6"/>
<dbReference type="EMBL" id="SMKA01000164">
    <property type="protein sequence ID" value="TDC23430.1"/>
    <property type="molecule type" value="Genomic_DNA"/>
</dbReference>
<keyword evidence="1" id="KW-0472">Membrane</keyword>
<feature type="transmembrane region" description="Helical" evidence="1">
    <location>
        <begin position="187"/>
        <end position="205"/>
    </location>
</feature>
<dbReference type="Proteomes" id="UP000295075">
    <property type="component" value="Unassembled WGS sequence"/>
</dbReference>
<feature type="transmembrane region" description="Helical" evidence="1">
    <location>
        <begin position="12"/>
        <end position="31"/>
    </location>
</feature>
<keyword evidence="1" id="KW-0812">Transmembrane</keyword>
<dbReference type="InterPro" id="IPR009339">
    <property type="entry name" value="DUF998"/>
</dbReference>
<proteinExistence type="predicted"/>
<feature type="transmembrane region" description="Helical" evidence="1">
    <location>
        <begin position="122"/>
        <end position="143"/>
    </location>
</feature>
<name>A0A4R4PMN6_9ACTN</name>
<feature type="transmembrane region" description="Helical" evidence="1">
    <location>
        <begin position="96"/>
        <end position="116"/>
    </location>
</feature>
<keyword evidence="1" id="KW-1133">Transmembrane helix</keyword>
<feature type="transmembrane region" description="Helical" evidence="1">
    <location>
        <begin position="65"/>
        <end position="84"/>
    </location>
</feature>
<evidence type="ECO:0000313" key="2">
    <source>
        <dbReference type="EMBL" id="TDC23430.1"/>
    </source>
</evidence>
<keyword evidence="3" id="KW-1185">Reference proteome</keyword>
<dbReference type="RefSeq" id="WP_132411825.1">
    <property type="nucleotide sequence ID" value="NZ_SMKA01000164.1"/>
</dbReference>
<dbReference type="Pfam" id="PF06197">
    <property type="entry name" value="DUF998"/>
    <property type="match status" value="1"/>
</dbReference>
<evidence type="ECO:0000256" key="1">
    <source>
        <dbReference type="SAM" id="Phobius"/>
    </source>
</evidence>
<organism evidence="2 3">
    <name type="scientific">Kribbella albertanoniae</name>
    <dbReference type="NCBI Taxonomy" id="1266829"/>
    <lineage>
        <taxon>Bacteria</taxon>
        <taxon>Bacillati</taxon>
        <taxon>Actinomycetota</taxon>
        <taxon>Actinomycetes</taxon>
        <taxon>Propionibacteriales</taxon>
        <taxon>Kribbellaceae</taxon>
        <taxon>Kribbella</taxon>
    </lineage>
</organism>